<name>A0A8S1CWH0_9INSE</name>
<evidence type="ECO:0000313" key="5">
    <source>
        <dbReference type="Proteomes" id="UP000494165"/>
    </source>
</evidence>
<reference evidence="4 5" key="1">
    <citation type="submission" date="2020-04" db="EMBL/GenBank/DDBJ databases">
        <authorList>
            <person name="Alioto T."/>
            <person name="Alioto T."/>
            <person name="Gomez Garrido J."/>
        </authorList>
    </citation>
    <scope>NUCLEOTIDE SEQUENCE [LARGE SCALE GENOMIC DNA]</scope>
</reference>
<feature type="compositionally biased region" description="Basic and acidic residues" evidence="2">
    <location>
        <begin position="688"/>
        <end position="697"/>
    </location>
</feature>
<evidence type="ECO:0000313" key="4">
    <source>
        <dbReference type="EMBL" id="CAB3369609.1"/>
    </source>
</evidence>
<feature type="compositionally biased region" description="Low complexity" evidence="2">
    <location>
        <begin position="112"/>
        <end position="127"/>
    </location>
</feature>
<feature type="compositionally biased region" description="Basic and acidic residues" evidence="2">
    <location>
        <begin position="1175"/>
        <end position="1184"/>
    </location>
</feature>
<feature type="compositionally biased region" description="Basic residues" evidence="2">
    <location>
        <begin position="576"/>
        <end position="587"/>
    </location>
</feature>
<feature type="region of interest" description="Disordered" evidence="2">
    <location>
        <begin position="1249"/>
        <end position="1271"/>
    </location>
</feature>
<gene>
    <name evidence="4" type="ORF">CLODIP_2_CD02654</name>
</gene>
<feature type="signal peptide" evidence="3">
    <location>
        <begin position="1"/>
        <end position="16"/>
    </location>
</feature>
<feature type="compositionally biased region" description="Low complexity" evidence="2">
    <location>
        <begin position="943"/>
        <end position="958"/>
    </location>
</feature>
<keyword evidence="5" id="KW-1185">Reference proteome</keyword>
<feature type="compositionally biased region" description="Low complexity" evidence="2">
    <location>
        <begin position="538"/>
        <end position="563"/>
    </location>
</feature>
<dbReference type="EMBL" id="CADEPI010000046">
    <property type="protein sequence ID" value="CAB3369609.1"/>
    <property type="molecule type" value="Genomic_DNA"/>
</dbReference>
<dbReference type="OrthoDB" id="6382824at2759"/>
<keyword evidence="1" id="KW-0175">Coiled coil</keyword>
<accession>A0A8S1CWH0</accession>
<dbReference type="AlphaFoldDB" id="A0A8S1CWH0"/>
<feature type="coiled-coil region" evidence="1">
    <location>
        <begin position="202"/>
        <end position="247"/>
    </location>
</feature>
<protein>
    <submittedName>
        <fullName evidence="4">Uncharacterized protein</fullName>
    </submittedName>
</protein>
<feature type="compositionally biased region" description="Basic and acidic residues" evidence="2">
    <location>
        <begin position="959"/>
        <end position="969"/>
    </location>
</feature>
<feature type="chain" id="PRO_5035930031" evidence="3">
    <location>
        <begin position="17"/>
        <end position="1271"/>
    </location>
</feature>
<evidence type="ECO:0000256" key="3">
    <source>
        <dbReference type="SAM" id="SignalP"/>
    </source>
</evidence>
<feature type="region of interest" description="Disordered" evidence="2">
    <location>
        <begin position="1107"/>
        <end position="1192"/>
    </location>
</feature>
<feature type="region of interest" description="Disordered" evidence="2">
    <location>
        <begin position="496"/>
        <end position="589"/>
    </location>
</feature>
<feature type="compositionally biased region" description="Low complexity" evidence="2">
    <location>
        <begin position="515"/>
        <end position="531"/>
    </location>
</feature>
<proteinExistence type="predicted"/>
<feature type="region of interest" description="Disordered" evidence="2">
    <location>
        <begin position="876"/>
        <end position="978"/>
    </location>
</feature>
<feature type="compositionally biased region" description="Basic and acidic residues" evidence="2">
    <location>
        <begin position="1107"/>
        <end position="1117"/>
    </location>
</feature>
<feature type="region of interest" description="Disordered" evidence="2">
    <location>
        <begin position="79"/>
        <end position="145"/>
    </location>
</feature>
<comment type="caution">
    <text evidence="4">The sequence shown here is derived from an EMBL/GenBank/DDBJ whole genome shotgun (WGS) entry which is preliminary data.</text>
</comment>
<evidence type="ECO:0000256" key="2">
    <source>
        <dbReference type="SAM" id="MobiDB-lite"/>
    </source>
</evidence>
<feature type="region of interest" description="Disordered" evidence="2">
    <location>
        <begin position="435"/>
        <end position="480"/>
    </location>
</feature>
<feature type="compositionally biased region" description="Low complexity" evidence="2">
    <location>
        <begin position="134"/>
        <end position="145"/>
    </location>
</feature>
<organism evidence="4 5">
    <name type="scientific">Cloeon dipterum</name>
    <dbReference type="NCBI Taxonomy" id="197152"/>
    <lineage>
        <taxon>Eukaryota</taxon>
        <taxon>Metazoa</taxon>
        <taxon>Ecdysozoa</taxon>
        <taxon>Arthropoda</taxon>
        <taxon>Hexapoda</taxon>
        <taxon>Insecta</taxon>
        <taxon>Pterygota</taxon>
        <taxon>Palaeoptera</taxon>
        <taxon>Ephemeroptera</taxon>
        <taxon>Pisciforma</taxon>
        <taxon>Baetidae</taxon>
        <taxon>Cloeon</taxon>
    </lineage>
</organism>
<evidence type="ECO:0000256" key="1">
    <source>
        <dbReference type="SAM" id="Coils"/>
    </source>
</evidence>
<feature type="region of interest" description="Disordered" evidence="2">
    <location>
        <begin position="1223"/>
        <end position="1242"/>
    </location>
</feature>
<feature type="region of interest" description="Disordered" evidence="2">
    <location>
        <begin position="1010"/>
        <end position="1030"/>
    </location>
</feature>
<keyword evidence="3" id="KW-0732">Signal</keyword>
<sequence>MMRFCAFALLIATATADKPEWSQPIKQVDRTDWVPVIKPRDLEVAAQEDVPTILRPPAEQPFLFRQGPRQIRNEFGFPREQQNPFRFPGQPSVGPPPRFQPAFRTAAPPPFLQQGPPQQFQFANQQPQLPPQQQPQVAPVKQQNQTAPQEEVQLVYVPVDALPPFQGQSNVVPVQQLAPQDVINQFNRSPSPFGNQQQLFNQEQQRIAVQRDQEERKKIQEEDLKRREAQEKRIRQEVEQKKIQQQKKPISNLREQENLFQQRFPQPSELPKNQPAPHQPPLAVYLTGGKPESTTKLTVSDVLETLKDATTIPVLDQLPDTQDPPPHIFVGPAEMSPPEGYAKFELPYLNSLETNRVERKVEQFPFFVAPLSYNPPQGYNKIPFPSPHIGSVVFGPSGRAIHSQPIPQQIPQFENNEEQGINPAIPLLVNSLQSERNRPSFQPQSVTHQFNPPQAQTQAPFNPPQAQSTFNPPQAQTQAPFNPTQFQATQAPFNPTQFQAPQAPVHRPQPIPSFTQPQRQQQRRPVTQQPQFIYQDEQAFGPPQPQQQVFPPQQQVFQPQQPAFAPPPPQQQNFPRQHHNRQHHRPQQHVEQFIHQKVTPAQHVQPQTFFEQETIPQTQPPRSHFVHNHFQFNEEPVVTEPQIINEIVTEPVTEPPTTTTTTTTTEAPTTRQVTRPRNQHRGTPAPAVREENVERRPVNRGRRPVPRQRTTTPEPEVVVQEDVEVPELQRTNVENFVQTEAPNYPQPTQISSFNDFQNFAQIPSRQQHLDVRPQFPSFQFENAFHTQPAVIPQSGVTYADNSATINLKPVYPEEPVVEASPSPLNYPTASPSPHAPVRQFSATPFAPTAVPEYYTQSTTAAPEVVSETEASVVEVASETPTVVEPQRTRQRVPVAANDVANNAPARPRGRVRQRVRVNTAEEGETDNVRQSNPQRTRSRTVVRTRTTTTEAEPESATENTRRYQPERTRVRARPQVVRSRNQEDIELNKPVRQGVTAERVTNESPVYVPEQVEQETEKQEPAATEPPRRFKNFGVGQRRRVVRPVPANQAETESEKTIPARNTAVRNSRRQQVATGERPTVGRLLQKSVRNEEHRLETGVTYSKSLEAETARDNVEEVKEEVEEAPAPPRKRVSANRPRQNYPEGYEVDEDQPASVYRPRLRAGHRNNFYESEDPEFKVEESQRSEQISVQQLGDLVPKEFYQSKYSEGETNEEEVVTEEVTTDVATTDEVPQQEEVVASTDAVPTVFAEESSDEVETEKPKFSAKIKVGP</sequence>
<feature type="compositionally biased region" description="Low complexity" evidence="2">
    <location>
        <begin position="891"/>
        <end position="906"/>
    </location>
</feature>
<feature type="compositionally biased region" description="Low complexity" evidence="2">
    <location>
        <begin position="653"/>
        <end position="670"/>
    </location>
</feature>
<feature type="region of interest" description="Disordered" evidence="2">
    <location>
        <begin position="653"/>
        <end position="715"/>
    </location>
</feature>
<dbReference type="Proteomes" id="UP000494165">
    <property type="component" value="Unassembled WGS sequence"/>
</dbReference>